<comment type="caution">
    <text evidence="2">The sequence shown here is derived from an EMBL/GenBank/DDBJ whole genome shotgun (WGS) entry which is preliminary data.</text>
</comment>
<accession>A0A176WC82</accession>
<evidence type="ECO:0000313" key="2">
    <source>
        <dbReference type="EMBL" id="OAE30790.1"/>
    </source>
</evidence>
<dbReference type="AlphaFoldDB" id="A0A176WC82"/>
<evidence type="ECO:0000313" key="3">
    <source>
        <dbReference type="Proteomes" id="UP000077202"/>
    </source>
</evidence>
<keyword evidence="3" id="KW-1185">Reference proteome</keyword>
<feature type="region of interest" description="Disordered" evidence="1">
    <location>
        <begin position="13"/>
        <end position="38"/>
    </location>
</feature>
<gene>
    <name evidence="2" type="ORF">AXG93_3522s1100</name>
</gene>
<sequence length="283" mass="31573">MFDFLDYQFNIREENSSPSSSSSSPPHRGASASASPRRPFLTPASSQCACSDCCVNMEGSNLDENRSSRSVRFVLSFQHKLGELMIARWIEEYNARTGRKLKWSEALPNALHMIEIEDDNPGYVLEQLLAESPLESIGTFAAVNRYNSTFLSEKPRSLRQIVTVLISNQFLFNQLVFNLADLILAPVGKVVGKQFRKHKKGTRIEAVVETCGDSFVTEIEVPLLDTQTLLLELDYVGLPSGVHSRSLFDKAKDCLNSLKPKKKPSPLCGSCFNKDKQCISIDC</sequence>
<organism evidence="2 3">
    <name type="scientific">Marchantia polymorpha subsp. ruderalis</name>
    <dbReference type="NCBI Taxonomy" id="1480154"/>
    <lineage>
        <taxon>Eukaryota</taxon>
        <taxon>Viridiplantae</taxon>
        <taxon>Streptophyta</taxon>
        <taxon>Embryophyta</taxon>
        <taxon>Marchantiophyta</taxon>
        <taxon>Marchantiopsida</taxon>
        <taxon>Marchantiidae</taxon>
        <taxon>Marchantiales</taxon>
        <taxon>Marchantiaceae</taxon>
        <taxon>Marchantia</taxon>
    </lineage>
</organism>
<protein>
    <submittedName>
        <fullName evidence="2">Uncharacterized protein</fullName>
    </submittedName>
</protein>
<proteinExistence type="predicted"/>
<evidence type="ECO:0000256" key="1">
    <source>
        <dbReference type="SAM" id="MobiDB-lite"/>
    </source>
</evidence>
<name>A0A176WC82_MARPO</name>
<dbReference type="EMBL" id="LVLJ01001246">
    <property type="protein sequence ID" value="OAE30790.1"/>
    <property type="molecule type" value="Genomic_DNA"/>
</dbReference>
<feature type="compositionally biased region" description="Low complexity" evidence="1">
    <location>
        <begin position="16"/>
        <end position="38"/>
    </location>
</feature>
<dbReference type="Proteomes" id="UP000077202">
    <property type="component" value="Unassembled WGS sequence"/>
</dbReference>
<reference evidence="2" key="1">
    <citation type="submission" date="2016-03" db="EMBL/GenBank/DDBJ databases">
        <title>Mechanisms controlling the formation of the plant cell surface in tip-growing cells are functionally conserved among land plants.</title>
        <authorList>
            <person name="Honkanen S."/>
            <person name="Jones V.A."/>
            <person name="Morieri G."/>
            <person name="Champion C."/>
            <person name="Hetherington A.J."/>
            <person name="Kelly S."/>
            <person name="Saint-Marcoux D."/>
            <person name="Proust H."/>
            <person name="Prescott H."/>
            <person name="Dolan L."/>
        </authorList>
    </citation>
    <scope>NUCLEOTIDE SEQUENCE [LARGE SCALE GENOMIC DNA]</scope>
    <source>
        <tissue evidence="2">Whole gametophyte</tissue>
    </source>
</reference>